<evidence type="ECO:0000313" key="3">
    <source>
        <dbReference type="Proteomes" id="UP000712080"/>
    </source>
</evidence>
<organism evidence="2 3">
    <name type="scientific">Flavobacterium silvaticum</name>
    <dbReference type="NCBI Taxonomy" id="1852020"/>
    <lineage>
        <taxon>Bacteria</taxon>
        <taxon>Pseudomonadati</taxon>
        <taxon>Bacteroidota</taxon>
        <taxon>Flavobacteriia</taxon>
        <taxon>Flavobacteriales</taxon>
        <taxon>Flavobacteriaceae</taxon>
        <taxon>Flavobacterium</taxon>
    </lineage>
</organism>
<evidence type="ECO:0000313" key="2">
    <source>
        <dbReference type="EMBL" id="NMH28519.1"/>
    </source>
</evidence>
<sequence length="494" mass="56115">MTKFFFALTLFLFTLFGFAQNTVKVIDASTKQSISYANISVNNSEFLISNEEGYFTVSEANSGDDAVVIVSYIGYAPQQLTMGQLKNKNLVVTLDPAVYELNEVNTSKVKPDPNAIMQEVKKNLATNYKSNGKATKNTVFLRKTDAFKPSTVDVEIDKSTGFNKTALKETNAEIQSFTSNLVKNPPLAFTDMLCNYYSGPKTKLDVVKATVLQDEKRSASLDGMEDKAAKLFLKHIDTTKYYRFKSGWFGTRDTISFRKDFNKKKAKKEPSKLENSKTSLANFMKQQNFLEGSKMEFVTNPEIYEYSYDGAMYATNNEFLYVLKFKPRKSRANYTGKLYISETDYAVVRADYELAKGKTLEGLNVKLLLGIKFSQNVSKGTVIYKQNRDGNGYYLQYATNQTGTYLYVHRPLKFIELAKEDKDVVAFDLKAEGNMVNKTEFLTISHDEVSAADVEKVEEKEFAYVTLKKYDPSIWKNYSAIEPLEEMKQFEVAE</sequence>
<dbReference type="AlphaFoldDB" id="A0A972FSF7"/>
<keyword evidence="2" id="KW-0645">Protease</keyword>
<keyword evidence="2" id="KW-0121">Carboxypeptidase</keyword>
<reference evidence="2" key="1">
    <citation type="submission" date="2020-02" db="EMBL/GenBank/DDBJ databases">
        <title>Flavobacterium sp. genome.</title>
        <authorList>
            <person name="Jung H.S."/>
            <person name="Baek J.H."/>
            <person name="Jeon C.O."/>
        </authorList>
    </citation>
    <scope>NUCLEOTIDE SEQUENCE</scope>
    <source>
        <strain evidence="2">SE-s28</strain>
    </source>
</reference>
<feature type="chain" id="PRO_5036756889" evidence="1">
    <location>
        <begin position="20"/>
        <end position="494"/>
    </location>
</feature>
<gene>
    <name evidence="2" type="ORF">G6047_10795</name>
</gene>
<comment type="caution">
    <text evidence="2">The sequence shown here is derived from an EMBL/GenBank/DDBJ whole genome shotgun (WGS) entry which is preliminary data.</text>
</comment>
<dbReference type="GO" id="GO:0004180">
    <property type="term" value="F:carboxypeptidase activity"/>
    <property type="evidence" value="ECO:0007669"/>
    <property type="project" value="UniProtKB-KW"/>
</dbReference>
<dbReference type="InterPro" id="IPR008969">
    <property type="entry name" value="CarboxyPept-like_regulatory"/>
</dbReference>
<dbReference type="Pfam" id="PF13715">
    <property type="entry name" value="CarbopepD_reg_2"/>
    <property type="match status" value="1"/>
</dbReference>
<keyword evidence="3" id="KW-1185">Reference proteome</keyword>
<evidence type="ECO:0000256" key="1">
    <source>
        <dbReference type="SAM" id="SignalP"/>
    </source>
</evidence>
<name>A0A972FSF7_9FLAO</name>
<dbReference type="EMBL" id="JAAMPU010000106">
    <property type="protein sequence ID" value="NMH28519.1"/>
    <property type="molecule type" value="Genomic_DNA"/>
</dbReference>
<keyword evidence="1" id="KW-0732">Signal</keyword>
<dbReference type="Proteomes" id="UP000712080">
    <property type="component" value="Unassembled WGS sequence"/>
</dbReference>
<keyword evidence="2" id="KW-0378">Hydrolase</keyword>
<dbReference type="SUPFAM" id="SSF49464">
    <property type="entry name" value="Carboxypeptidase regulatory domain-like"/>
    <property type="match status" value="1"/>
</dbReference>
<feature type="signal peptide" evidence="1">
    <location>
        <begin position="1"/>
        <end position="19"/>
    </location>
</feature>
<protein>
    <submittedName>
        <fullName evidence="2">Carboxypeptidase-like regulatory domain-containing protein</fullName>
    </submittedName>
</protein>
<dbReference type="RefSeq" id="WP_169527631.1">
    <property type="nucleotide sequence ID" value="NZ_JAAMPU010000106.1"/>
</dbReference>
<accession>A0A972FSF7</accession>
<proteinExistence type="predicted"/>